<name>A0AAV7LMS9_PLEWA</name>
<evidence type="ECO:0000313" key="2">
    <source>
        <dbReference type="EMBL" id="KAJ1090738.1"/>
    </source>
</evidence>
<reference evidence="2" key="1">
    <citation type="journal article" date="2022" name="bioRxiv">
        <title>Sequencing and chromosome-scale assembly of the giantPleurodeles waltlgenome.</title>
        <authorList>
            <person name="Brown T."/>
            <person name="Elewa A."/>
            <person name="Iarovenko S."/>
            <person name="Subramanian E."/>
            <person name="Araus A.J."/>
            <person name="Petzold A."/>
            <person name="Susuki M."/>
            <person name="Suzuki K.-i.T."/>
            <person name="Hayashi T."/>
            <person name="Toyoda A."/>
            <person name="Oliveira C."/>
            <person name="Osipova E."/>
            <person name="Leigh N.D."/>
            <person name="Simon A."/>
            <person name="Yun M.H."/>
        </authorList>
    </citation>
    <scope>NUCLEOTIDE SEQUENCE</scope>
    <source>
        <strain evidence="2">20211129_DDA</strain>
        <tissue evidence="2">Liver</tissue>
    </source>
</reference>
<keyword evidence="3" id="KW-1185">Reference proteome</keyword>
<feature type="compositionally biased region" description="Basic residues" evidence="1">
    <location>
        <begin position="121"/>
        <end position="133"/>
    </location>
</feature>
<feature type="region of interest" description="Disordered" evidence="1">
    <location>
        <begin position="99"/>
        <end position="133"/>
    </location>
</feature>
<gene>
    <name evidence="2" type="ORF">NDU88_003867</name>
</gene>
<proteinExistence type="predicted"/>
<evidence type="ECO:0000256" key="1">
    <source>
        <dbReference type="SAM" id="MobiDB-lite"/>
    </source>
</evidence>
<evidence type="ECO:0000313" key="3">
    <source>
        <dbReference type="Proteomes" id="UP001066276"/>
    </source>
</evidence>
<accession>A0AAV7LMS9</accession>
<dbReference type="AlphaFoldDB" id="A0AAV7LMS9"/>
<protein>
    <submittedName>
        <fullName evidence="2">Uncharacterized protein</fullName>
    </submittedName>
</protein>
<organism evidence="2 3">
    <name type="scientific">Pleurodeles waltl</name>
    <name type="common">Iberian ribbed newt</name>
    <dbReference type="NCBI Taxonomy" id="8319"/>
    <lineage>
        <taxon>Eukaryota</taxon>
        <taxon>Metazoa</taxon>
        <taxon>Chordata</taxon>
        <taxon>Craniata</taxon>
        <taxon>Vertebrata</taxon>
        <taxon>Euteleostomi</taxon>
        <taxon>Amphibia</taxon>
        <taxon>Batrachia</taxon>
        <taxon>Caudata</taxon>
        <taxon>Salamandroidea</taxon>
        <taxon>Salamandridae</taxon>
        <taxon>Pleurodelinae</taxon>
        <taxon>Pleurodeles</taxon>
    </lineage>
</organism>
<sequence>MTKWPQTGEGSCSKWRPRHVRSRGSVVYAVLITASGEHGGSQNAGDLSGRSPLGIQLGPACLGRARSGMGGAATGKSRPVPLLHGELSRVSACLPHPWRSQIISRTSRRSRADPSASLRPRGTRRGAHRTRRL</sequence>
<comment type="caution">
    <text evidence="2">The sequence shown here is derived from an EMBL/GenBank/DDBJ whole genome shotgun (WGS) entry which is preliminary data.</text>
</comment>
<dbReference type="Proteomes" id="UP001066276">
    <property type="component" value="Chromosome 11"/>
</dbReference>
<dbReference type="EMBL" id="JANPWB010000015">
    <property type="protein sequence ID" value="KAJ1090738.1"/>
    <property type="molecule type" value="Genomic_DNA"/>
</dbReference>